<dbReference type="GO" id="GO:0016034">
    <property type="term" value="F:maleylacetoacetate isomerase activity"/>
    <property type="evidence" value="ECO:0007669"/>
    <property type="project" value="TreeGrafter"/>
</dbReference>
<gene>
    <name evidence="3" type="ORF">AYI68_g6092</name>
</gene>
<organism evidence="3 4">
    <name type="scientific">Smittium mucronatum</name>
    <dbReference type="NCBI Taxonomy" id="133383"/>
    <lineage>
        <taxon>Eukaryota</taxon>
        <taxon>Fungi</taxon>
        <taxon>Fungi incertae sedis</taxon>
        <taxon>Zoopagomycota</taxon>
        <taxon>Kickxellomycotina</taxon>
        <taxon>Harpellomycetes</taxon>
        <taxon>Harpellales</taxon>
        <taxon>Legeriomycetaceae</taxon>
        <taxon>Smittium</taxon>
    </lineage>
</organism>
<accession>A0A1R0GSL6</accession>
<dbReference type="InterPro" id="IPR040079">
    <property type="entry name" value="Glutathione_S-Trfase"/>
</dbReference>
<evidence type="ECO:0000313" key="4">
    <source>
        <dbReference type="Proteomes" id="UP000187455"/>
    </source>
</evidence>
<dbReference type="PROSITE" id="PS50405">
    <property type="entry name" value="GST_CTER"/>
    <property type="match status" value="1"/>
</dbReference>
<evidence type="ECO:0000259" key="1">
    <source>
        <dbReference type="PROSITE" id="PS50404"/>
    </source>
</evidence>
<dbReference type="PROSITE" id="PS50404">
    <property type="entry name" value="GST_NTER"/>
    <property type="match status" value="1"/>
</dbReference>
<keyword evidence="4" id="KW-1185">Reference proteome</keyword>
<dbReference type="EMBL" id="LSSL01004061">
    <property type="protein sequence ID" value="OLY79828.1"/>
    <property type="molecule type" value="Genomic_DNA"/>
</dbReference>
<dbReference type="InterPro" id="IPR004045">
    <property type="entry name" value="Glutathione_S-Trfase_N"/>
</dbReference>
<dbReference type="AlphaFoldDB" id="A0A1R0GSL6"/>
<dbReference type="SFLD" id="SFLDG00358">
    <property type="entry name" value="Main_(cytGST)"/>
    <property type="match status" value="1"/>
</dbReference>
<evidence type="ECO:0000259" key="2">
    <source>
        <dbReference type="PROSITE" id="PS50405"/>
    </source>
</evidence>
<protein>
    <submittedName>
        <fullName evidence="3">Putative maleylacetoacetate isomerase 2</fullName>
    </submittedName>
</protein>
<reference evidence="3 4" key="1">
    <citation type="journal article" date="2016" name="Mol. Biol. Evol.">
        <title>Genome-Wide Survey of Gut Fungi (Harpellales) Reveals the First Horizontally Transferred Ubiquitin Gene from a Mosquito Host.</title>
        <authorList>
            <person name="Wang Y."/>
            <person name="White M.M."/>
            <person name="Kvist S."/>
            <person name="Moncalvo J.M."/>
        </authorList>
    </citation>
    <scope>NUCLEOTIDE SEQUENCE [LARGE SCALE GENOMIC DNA]</scope>
    <source>
        <strain evidence="3 4">ALG-7-W6</strain>
    </source>
</reference>
<dbReference type="Pfam" id="PF14497">
    <property type="entry name" value="GST_C_3"/>
    <property type="match status" value="1"/>
</dbReference>
<dbReference type="InterPro" id="IPR010987">
    <property type="entry name" value="Glutathione-S-Trfase_C-like"/>
</dbReference>
<dbReference type="STRING" id="133383.A0A1R0GSL6"/>
<dbReference type="Proteomes" id="UP000187455">
    <property type="component" value="Unassembled WGS sequence"/>
</dbReference>
<dbReference type="InterPro" id="IPR036249">
    <property type="entry name" value="Thioredoxin-like_sf"/>
</dbReference>
<dbReference type="GO" id="GO:0006749">
    <property type="term" value="P:glutathione metabolic process"/>
    <property type="evidence" value="ECO:0007669"/>
    <property type="project" value="TreeGrafter"/>
</dbReference>
<feature type="domain" description="GST N-terminal" evidence="1">
    <location>
        <begin position="6"/>
        <end position="87"/>
    </location>
</feature>
<dbReference type="InterPro" id="IPR004046">
    <property type="entry name" value="GST_C"/>
</dbReference>
<keyword evidence="3" id="KW-0413">Isomerase</keyword>
<dbReference type="SUPFAM" id="SSF52833">
    <property type="entry name" value="Thioredoxin-like"/>
    <property type="match status" value="1"/>
</dbReference>
<evidence type="ECO:0000313" key="3">
    <source>
        <dbReference type="EMBL" id="OLY79828.1"/>
    </source>
</evidence>
<dbReference type="GO" id="GO:0004364">
    <property type="term" value="F:glutathione transferase activity"/>
    <property type="evidence" value="ECO:0007669"/>
    <property type="project" value="TreeGrafter"/>
</dbReference>
<dbReference type="Pfam" id="PF02798">
    <property type="entry name" value="GST_N"/>
    <property type="match status" value="1"/>
</dbReference>
<dbReference type="GO" id="GO:0005739">
    <property type="term" value="C:mitochondrion"/>
    <property type="evidence" value="ECO:0007669"/>
    <property type="project" value="TreeGrafter"/>
</dbReference>
<dbReference type="PANTHER" id="PTHR42673:SF4">
    <property type="entry name" value="MALEYLACETOACETATE ISOMERASE"/>
    <property type="match status" value="1"/>
</dbReference>
<dbReference type="GO" id="GO:0006559">
    <property type="term" value="P:L-phenylalanine catabolic process"/>
    <property type="evidence" value="ECO:0007669"/>
    <property type="project" value="TreeGrafter"/>
</dbReference>
<dbReference type="InterPro" id="IPR036282">
    <property type="entry name" value="Glutathione-S-Trfase_C_sf"/>
</dbReference>
<name>A0A1R0GSL6_9FUNG</name>
<sequence>MSPEASTPVLYQFFNSVASEMVRISFNLKKAQYIKENIDFTVGQNKSQEYIKINPTSYIPAIKVGDQVIGEFTAILEYIEEAYSYSPHLLPPIPDFLGRARVREILSITATSYLPEYRAVTYLKEEGDALVKLFQDTFENSIRPLEAIISQSSGVYSIKDTVSAADIALFVMVNSYLRVGCNLSSYPSVVKVYRNLSKIPEFIEGSWYSQPECPENEKAAKDSGYLGH</sequence>
<dbReference type="Gene3D" id="3.40.30.10">
    <property type="entry name" value="Glutaredoxin"/>
    <property type="match status" value="1"/>
</dbReference>
<proteinExistence type="predicted"/>
<comment type="caution">
    <text evidence="3">The sequence shown here is derived from an EMBL/GenBank/DDBJ whole genome shotgun (WGS) entry which is preliminary data.</text>
</comment>
<dbReference type="Gene3D" id="1.20.1050.10">
    <property type="match status" value="1"/>
</dbReference>
<dbReference type="SFLD" id="SFLDS00019">
    <property type="entry name" value="Glutathione_Transferase_(cytos"/>
    <property type="match status" value="1"/>
</dbReference>
<dbReference type="SUPFAM" id="SSF47616">
    <property type="entry name" value="GST C-terminal domain-like"/>
    <property type="match status" value="1"/>
</dbReference>
<dbReference type="OrthoDB" id="202840at2759"/>
<feature type="domain" description="GST C-terminal" evidence="2">
    <location>
        <begin position="95"/>
        <end position="215"/>
    </location>
</feature>
<dbReference type="PANTHER" id="PTHR42673">
    <property type="entry name" value="MALEYLACETOACETATE ISOMERASE"/>
    <property type="match status" value="1"/>
</dbReference>